<feature type="region of interest" description="Disordered" evidence="1">
    <location>
        <begin position="571"/>
        <end position="751"/>
    </location>
</feature>
<dbReference type="EMBL" id="UYWY01023133">
    <property type="protein sequence ID" value="VDM47160.1"/>
    <property type="molecule type" value="Genomic_DNA"/>
</dbReference>
<feature type="compositionally biased region" description="Gly residues" evidence="1">
    <location>
        <begin position="492"/>
        <end position="502"/>
    </location>
</feature>
<accession>A0A183V519</accession>
<proteinExistence type="predicted"/>
<feature type="compositionally biased region" description="Basic and acidic residues" evidence="1">
    <location>
        <begin position="456"/>
        <end position="474"/>
    </location>
</feature>
<dbReference type="AlphaFoldDB" id="A0A183V519"/>
<feature type="region of interest" description="Disordered" evidence="1">
    <location>
        <begin position="37"/>
        <end position="60"/>
    </location>
</feature>
<keyword evidence="3" id="KW-1185">Reference proteome</keyword>
<organism evidence="3 4">
    <name type="scientific">Toxocara canis</name>
    <name type="common">Canine roundworm</name>
    <dbReference type="NCBI Taxonomy" id="6265"/>
    <lineage>
        <taxon>Eukaryota</taxon>
        <taxon>Metazoa</taxon>
        <taxon>Ecdysozoa</taxon>
        <taxon>Nematoda</taxon>
        <taxon>Chromadorea</taxon>
        <taxon>Rhabditida</taxon>
        <taxon>Spirurina</taxon>
        <taxon>Ascaridomorpha</taxon>
        <taxon>Ascaridoidea</taxon>
        <taxon>Toxocaridae</taxon>
        <taxon>Toxocara</taxon>
    </lineage>
</organism>
<gene>
    <name evidence="2" type="ORF">TCNE_LOCUS15839</name>
</gene>
<feature type="compositionally biased region" description="Gly residues" evidence="1">
    <location>
        <begin position="571"/>
        <end position="584"/>
    </location>
</feature>
<feature type="compositionally biased region" description="Gly residues" evidence="1">
    <location>
        <begin position="711"/>
        <end position="720"/>
    </location>
</feature>
<name>A0A183V519_TOXCA</name>
<reference evidence="4" key="1">
    <citation type="submission" date="2016-06" db="UniProtKB">
        <authorList>
            <consortium name="WormBaseParasite"/>
        </authorList>
    </citation>
    <scope>IDENTIFICATION</scope>
</reference>
<feature type="compositionally biased region" description="Basic and acidic residues" evidence="1">
    <location>
        <begin position="389"/>
        <end position="406"/>
    </location>
</feature>
<dbReference type="Proteomes" id="UP000050794">
    <property type="component" value="Unassembled WGS sequence"/>
</dbReference>
<evidence type="ECO:0000313" key="2">
    <source>
        <dbReference type="EMBL" id="VDM47160.1"/>
    </source>
</evidence>
<dbReference type="WBParaSite" id="TCNE_0001584001-mRNA-1">
    <property type="protein sequence ID" value="TCNE_0001584001-mRNA-1"/>
    <property type="gene ID" value="TCNE_0001584001"/>
</dbReference>
<feature type="compositionally biased region" description="Polar residues" evidence="1">
    <location>
        <begin position="660"/>
        <end position="670"/>
    </location>
</feature>
<reference evidence="2 3" key="2">
    <citation type="submission" date="2018-11" db="EMBL/GenBank/DDBJ databases">
        <authorList>
            <consortium name="Pathogen Informatics"/>
        </authorList>
    </citation>
    <scope>NUCLEOTIDE SEQUENCE [LARGE SCALE GENOMIC DNA]</scope>
</reference>
<feature type="region of interest" description="Disordered" evidence="1">
    <location>
        <begin position="349"/>
        <end position="535"/>
    </location>
</feature>
<evidence type="ECO:0000313" key="4">
    <source>
        <dbReference type="WBParaSite" id="TCNE_0001584001-mRNA-1"/>
    </source>
</evidence>
<sequence length="932" mass="99048">MEKAILISNGNATHYLLISQSSFEDDIPLRKNHLSGIRPLKPTRRPRPVEPLPIDDSTYPQRSNVRRHHVTTINTVATGSFKNRLLSALKEALSDYDTLSNERALYSDSSKAQVKPSHRVSHPVPEIVTPVLPSHRDNMTLHRPIPLTPSKVGAIASAEAPNTTVASSAEAITVSTILTHDDETIRHENSEEAKKRARIQARWHKLGPLVKALNFPYTRRNPSNTIRVGAEADDVVSSTVRKIVRERLRQLSSKSQISKRPQLNGPILTEIDVNDDEDQTSTLGETQHIHGNRTASLTRPLAIPLLTPFRSNGDQSIIRNGFGTHSRGFTTNFHDGFQQTLEEPKHFGGEQNTFDGGTDTIVGGRHGTFDGRTIKGSGRQTSDSEESTQENHARSRFDARTEKVGQESEAFGDGSGLKFGTGRGGFGGGSGRFEGGSGRKQKWDYHDSTKGGSEINEGHGKLGGKSDEFGRRIGAEFGTGNEELERESGRYDGSGRGFGGGREQTWSSHESAKGTYKGSMVDEDNGKSGSESNEFGREHGAEFEFGSGIGGGNFGGGKGGFGGGRGILNTGGDGFSGTNEGSGEGNDRFDGGNGGFGGGFDGFGRGSGHFGRGSGGPPVDFGSASFGLSGTGIDVSTEFPPGSSKKRPKSRESEEEGKSQLTSKASVTKASSEEFVIPQNSGLLAVAPPPEFQGGFGSSRGRSPFETAGAPFGGSSGVTGFGSPSHKGILDPPGSDETDGSNHRRPKVTTVEESIFTGETAFTPNRKGPTGDGFGPPLFPGVAIPPPVPAIGLGGDAAGLRPYNIDDGFQNPPTTVKPSALLSMLNKADLGFNQAINHFEQGTPLESAAIDILEVALGSQKLDSQAKLLGHVDRTIGIDNLQRLQRWANTGGALDAIKEQFAKIAKNYSPPENLLPTLPPQLSYLFTSTGKR</sequence>
<feature type="compositionally biased region" description="Gly residues" evidence="1">
    <location>
        <begin position="413"/>
        <end position="438"/>
    </location>
</feature>
<protein>
    <submittedName>
        <fullName evidence="2 4">Uncharacterized protein</fullName>
    </submittedName>
</protein>
<evidence type="ECO:0000256" key="1">
    <source>
        <dbReference type="SAM" id="MobiDB-lite"/>
    </source>
</evidence>
<evidence type="ECO:0000313" key="3">
    <source>
        <dbReference type="Proteomes" id="UP000050794"/>
    </source>
</evidence>
<feature type="compositionally biased region" description="Gly residues" evidence="1">
    <location>
        <begin position="591"/>
        <end position="616"/>
    </location>
</feature>